<evidence type="ECO:0000313" key="2">
    <source>
        <dbReference type="EMBL" id="VEN44959.1"/>
    </source>
</evidence>
<organism evidence="2 3">
    <name type="scientific">Callosobruchus maculatus</name>
    <name type="common">Southern cowpea weevil</name>
    <name type="synonym">Pulse bruchid</name>
    <dbReference type="NCBI Taxonomy" id="64391"/>
    <lineage>
        <taxon>Eukaryota</taxon>
        <taxon>Metazoa</taxon>
        <taxon>Ecdysozoa</taxon>
        <taxon>Arthropoda</taxon>
        <taxon>Hexapoda</taxon>
        <taxon>Insecta</taxon>
        <taxon>Pterygota</taxon>
        <taxon>Neoptera</taxon>
        <taxon>Endopterygota</taxon>
        <taxon>Coleoptera</taxon>
        <taxon>Polyphaga</taxon>
        <taxon>Cucujiformia</taxon>
        <taxon>Chrysomeloidea</taxon>
        <taxon>Chrysomelidae</taxon>
        <taxon>Bruchinae</taxon>
        <taxon>Bruchini</taxon>
        <taxon>Callosobruchus</taxon>
    </lineage>
</organism>
<keyword evidence="3" id="KW-1185">Reference proteome</keyword>
<evidence type="ECO:0000256" key="1">
    <source>
        <dbReference type="SAM" id="MobiDB-lite"/>
    </source>
</evidence>
<evidence type="ECO:0000313" key="3">
    <source>
        <dbReference type="Proteomes" id="UP000410492"/>
    </source>
</evidence>
<sequence>MSKFRGQRSEVKVQRSKVRGQRSEVKVAHVGQGCSVIDPPRTYIL</sequence>
<proteinExistence type="predicted"/>
<feature type="region of interest" description="Disordered" evidence="1">
    <location>
        <begin position="1"/>
        <end position="24"/>
    </location>
</feature>
<gene>
    <name evidence="2" type="ORF">CALMAC_LOCUS7570</name>
</gene>
<dbReference type="EMBL" id="CAACVG010007344">
    <property type="protein sequence ID" value="VEN44959.1"/>
    <property type="molecule type" value="Genomic_DNA"/>
</dbReference>
<protein>
    <submittedName>
        <fullName evidence="2">Uncharacterized protein</fullName>
    </submittedName>
</protein>
<dbReference type="Proteomes" id="UP000410492">
    <property type="component" value="Unassembled WGS sequence"/>
</dbReference>
<dbReference type="AlphaFoldDB" id="A0A653CBC7"/>
<accession>A0A653CBC7</accession>
<name>A0A653CBC7_CALMS</name>
<feature type="non-terminal residue" evidence="2">
    <location>
        <position position="45"/>
    </location>
</feature>
<reference evidence="2 3" key="1">
    <citation type="submission" date="2019-01" db="EMBL/GenBank/DDBJ databases">
        <authorList>
            <person name="Sayadi A."/>
        </authorList>
    </citation>
    <scope>NUCLEOTIDE SEQUENCE [LARGE SCALE GENOMIC DNA]</scope>
</reference>